<dbReference type="InterPro" id="IPR025306">
    <property type="entry name" value="Zn-bnd_dom_prob"/>
</dbReference>
<dbReference type="EMBL" id="CP121196">
    <property type="protein sequence ID" value="XBH20140.1"/>
    <property type="molecule type" value="Genomic_DNA"/>
</dbReference>
<gene>
    <name evidence="3" type="ORF">P8935_16105</name>
</gene>
<feature type="domain" description="Probable zinc-binding" evidence="1">
    <location>
        <begin position="1"/>
        <end position="42"/>
    </location>
</feature>
<protein>
    <submittedName>
        <fullName evidence="3">Zinc-ribbon domain containing protein</fullName>
    </submittedName>
</protein>
<dbReference type="NCBIfam" id="TIGR04272">
    <property type="entry name" value="cxxc_cxxc_Mbark"/>
    <property type="match status" value="1"/>
</dbReference>
<dbReference type="Pfam" id="PF13451">
    <property type="entry name" value="zf_Tbcl"/>
    <property type="match status" value="1"/>
</dbReference>
<dbReference type="AlphaFoldDB" id="A0AAU7DR46"/>
<dbReference type="Pfam" id="PF23477">
    <property type="entry name" value="zf_Tbcl_2"/>
    <property type="match status" value="1"/>
</dbReference>
<reference evidence="3" key="1">
    <citation type="submission" date="2023-03" db="EMBL/GenBank/DDBJ databases">
        <title>Edaphobacter sp.</title>
        <authorList>
            <person name="Huber K.J."/>
            <person name="Papendorf J."/>
            <person name="Pilke C."/>
            <person name="Bunk B."/>
            <person name="Sproeer C."/>
            <person name="Pester M."/>
        </authorList>
    </citation>
    <scope>NUCLEOTIDE SEQUENCE</scope>
    <source>
        <strain evidence="3">DSM 110680</strain>
    </source>
</reference>
<evidence type="ECO:0000259" key="2">
    <source>
        <dbReference type="Pfam" id="PF23477"/>
    </source>
</evidence>
<evidence type="ECO:0000259" key="1">
    <source>
        <dbReference type="Pfam" id="PF13451"/>
    </source>
</evidence>
<evidence type="ECO:0000313" key="3">
    <source>
        <dbReference type="EMBL" id="XBH20140.1"/>
    </source>
</evidence>
<proteinExistence type="predicted"/>
<dbReference type="RefSeq" id="WP_348265347.1">
    <property type="nucleotide sequence ID" value="NZ_CP121196.1"/>
</dbReference>
<sequence length="94" mass="10312">MCGQCGKTFVFSAAEQQIFSDKGFNNDPKRCKQCKVSRNARRAIVETQVKCFECGIETTVPFTPTGKRPVLCSGCFQKLKMASNSGTALVRPAK</sequence>
<accession>A0AAU7DR46</accession>
<dbReference type="InterPro" id="IPR026363">
    <property type="entry name" value="CxxC-x17-CxxC_dom"/>
</dbReference>
<feature type="domain" description="CxxC-x17-CxxC" evidence="2">
    <location>
        <begin position="47"/>
        <end position="79"/>
    </location>
</feature>
<organism evidence="3">
    <name type="scientific">Telmatobacter sp. DSM 110680</name>
    <dbReference type="NCBI Taxonomy" id="3036704"/>
    <lineage>
        <taxon>Bacteria</taxon>
        <taxon>Pseudomonadati</taxon>
        <taxon>Acidobacteriota</taxon>
        <taxon>Terriglobia</taxon>
        <taxon>Terriglobales</taxon>
        <taxon>Acidobacteriaceae</taxon>
        <taxon>Telmatobacter</taxon>
    </lineage>
</organism>
<name>A0AAU7DR46_9BACT</name>